<dbReference type="CDD" id="cd00093">
    <property type="entry name" value="HTH_XRE"/>
    <property type="match status" value="1"/>
</dbReference>
<dbReference type="PANTHER" id="PTHR46558:SF11">
    <property type="entry name" value="HTH-TYPE TRANSCRIPTIONAL REGULATOR XRE"/>
    <property type="match status" value="1"/>
</dbReference>
<keyword evidence="1" id="KW-0238">DNA-binding</keyword>
<evidence type="ECO:0000256" key="1">
    <source>
        <dbReference type="ARBA" id="ARBA00023125"/>
    </source>
</evidence>
<evidence type="ECO:0000259" key="3">
    <source>
        <dbReference type="PROSITE" id="PS50943"/>
    </source>
</evidence>
<dbReference type="AlphaFoldDB" id="A0A9D2SZU7"/>
<reference evidence="4" key="1">
    <citation type="journal article" date="2021" name="PeerJ">
        <title>Extensive microbial diversity within the chicken gut microbiome revealed by metagenomics and culture.</title>
        <authorList>
            <person name="Gilroy R."/>
            <person name="Ravi A."/>
            <person name="Getino M."/>
            <person name="Pursley I."/>
            <person name="Horton D.L."/>
            <person name="Alikhan N.F."/>
            <person name="Baker D."/>
            <person name="Gharbi K."/>
            <person name="Hall N."/>
            <person name="Watson M."/>
            <person name="Adriaenssens E.M."/>
            <person name="Foster-Nyarko E."/>
            <person name="Jarju S."/>
            <person name="Secka A."/>
            <person name="Antonio M."/>
            <person name="Oren A."/>
            <person name="Chaudhuri R.R."/>
            <person name="La Ragione R."/>
            <person name="Hildebrand F."/>
            <person name="Pallen M.J."/>
        </authorList>
    </citation>
    <scope>NUCLEOTIDE SEQUENCE</scope>
    <source>
        <strain evidence="4">CHK186-1790</strain>
    </source>
</reference>
<comment type="caution">
    <text evidence="4">The sequence shown here is derived from an EMBL/GenBank/DDBJ whole genome shotgun (WGS) entry which is preliminary data.</text>
</comment>
<dbReference type="Gene3D" id="1.10.260.40">
    <property type="entry name" value="lambda repressor-like DNA-binding domains"/>
    <property type="match status" value="1"/>
</dbReference>
<dbReference type="SMART" id="SM00530">
    <property type="entry name" value="HTH_XRE"/>
    <property type="match status" value="1"/>
</dbReference>
<keyword evidence="2" id="KW-0472">Membrane</keyword>
<reference evidence="4" key="2">
    <citation type="submission" date="2021-04" db="EMBL/GenBank/DDBJ databases">
        <authorList>
            <person name="Gilroy R."/>
        </authorList>
    </citation>
    <scope>NUCLEOTIDE SEQUENCE</scope>
    <source>
        <strain evidence="4">CHK186-1790</strain>
    </source>
</reference>
<accession>A0A9D2SZU7</accession>
<dbReference type="EMBL" id="DWWJ01000190">
    <property type="protein sequence ID" value="HJC41893.1"/>
    <property type="molecule type" value="Genomic_DNA"/>
</dbReference>
<gene>
    <name evidence="4" type="ORF">H9701_10140</name>
</gene>
<proteinExistence type="predicted"/>
<keyword evidence="2" id="KW-1133">Transmembrane helix</keyword>
<dbReference type="PROSITE" id="PS50943">
    <property type="entry name" value="HTH_CROC1"/>
    <property type="match status" value="1"/>
</dbReference>
<feature type="transmembrane region" description="Helical" evidence="2">
    <location>
        <begin position="240"/>
        <end position="259"/>
    </location>
</feature>
<evidence type="ECO:0000313" key="4">
    <source>
        <dbReference type="EMBL" id="HJC41893.1"/>
    </source>
</evidence>
<dbReference type="PANTHER" id="PTHR46558">
    <property type="entry name" value="TRACRIPTIONAL REGULATORY PROTEIN-RELATED-RELATED"/>
    <property type="match status" value="1"/>
</dbReference>
<sequence length="262" mass="28918">MDMEAQDSRRAQGTGGALDKEKVGAFLAQLRKEKGYTQKELAEKLYVSDKAVSKWERALSMPDIALLTPLARCLGVSVTELLQGERIPQDSALAPAEVERLVGGALELSEENRRPGLRHAPAYFASALAACLEVGVLLAQGWTLTELKDSVLLVVGLCLVFGAWFCFFAKERLPAYYDENHISSYSDGPFRMNLPGVRFHNRNWPAILRAGRVWTLVTPVVYPLLWMALPAAFWRSWGGTALTLAACLGLLAAMMAAAWRHR</sequence>
<feature type="transmembrane region" description="Helical" evidence="2">
    <location>
        <begin position="150"/>
        <end position="169"/>
    </location>
</feature>
<evidence type="ECO:0000256" key="2">
    <source>
        <dbReference type="SAM" id="Phobius"/>
    </source>
</evidence>
<feature type="transmembrane region" description="Helical" evidence="2">
    <location>
        <begin position="122"/>
        <end position="144"/>
    </location>
</feature>
<dbReference type="Pfam" id="PF01381">
    <property type="entry name" value="HTH_3"/>
    <property type="match status" value="1"/>
</dbReference>
<evidence type="ECO:0000313" key="5">
    <source>
        <dbReference type="Proteomes" id="UP000823882"/>
    </source>
</evidence>
<protein>
    <submittedName>
        <fullName evidence="4">Helix-turn-helix transcriptional regulator</fullName>
    </submittedName>
</protein>
<organism evidence="4 5">
    <name type="scientific">Candidatus Intestinimonas pullistercoris</name>
    <dbReference type="NCBI Taxonomy" id="2838623"/>
    <lineage>
        <taxon>Bacteria</taxon>
        <taxon>Bacillati</taxon>
        <taxon>Bacillota</taxon>
        <taxon>Clostridia</taxon>
        <taxon>Eubacteriales</taxon>
        <taxon>Intestinimonas</taxon>
    </lineage>
</organism>
<feature type="transmembrane region" description="Helical" evidence="2">
    <location>
        <begin position="213"/>
        <end position="234"/>
    </location>
</feature>
<feature type="domain" description="HTH cro/C1-type" evidence="3">
    <location>
        <begin position="27"/>
        <end position="81"/>
    </location>
</feature>
<dbReference type="SUPFAM" id="SSF47413">
    <property type="entry name" value="lambda repressor-like DNA-binding domains"/>
    <property type="match status" value="1"/>
</dbReference>
<keyword evidence="2" id="KW-0812">Transmembrane</keyword>
<dbReference type="Proteomes" id="UP000823882">
    <property type="component" value="Unassembled WGS sequence"/>
</dbReference>
<dbReference type="GO" id="GO:0003677">
    <property type="term" value="F:DNA binding"/>
    <property type="evidence" value="ECO:0007669"/>
    <property type="project" value="UniProtKB-KW"/>
</dbReference>
<dbReference type="InterPro" id="IPR001387">
    <property type="entry name" value="Cro/C1-type_HTH"/>
</dbReference>
<name>A0A9D2SZU7_9FIRM</name>
<dbReference type="InterPro" id="IPR010982">
    <property type="entry name" value="Lambda_DNA-bd_dom_sf"/>
</dbReference>